<dbReference type="PROSITE" id="PS51186">
    <property type="entry name" value="GNAT"/>
    <property type="match status" value="1"/>
</dbReference>
<dbReference type="GO" id="GO:0016747">
    <property type="term" value="F:acyltransferase activity, transferring groups other than amino-acyl groups"/>
    <property type="evidence" value="ECO:0007669"/>
    <property type="project" value="InterPro"/>
</dbReference>
<feature type="domain" description="N-acetyltransferase" evidence="3">
    <location>
        <begin position="1"/>
        <end position="143"/>
    </location>
</feature>
<dbReference type="RefSeq" id="WP_073202803.1">
    <property type="nucleotide sequence ID" value="NZ_FRCZ01000007.1"/>
</dbReference>
<keyword evidence="2" id="KW-0012">Acyltransferase</keyword>
<evidence type="ECO:0000313" key="4">
    <source>
        <dbReference type="EMBL" id="SHN30300.1"/>
    </source>
</evidence>
<dbReference type="PANTHER" id="PTHR43800">
    <property type="entry name" value="PEPTIDYL-LYSINE N-ACETYLTRANSFERASE YJAB"/>
    <property type="match status" value="1"/>
</dbReference>
<dbReference type="OrthoDB" id="9789605at2"/>
<dbReference type="AlphaFoldDB" id="A0A1M7QGY2"/>
<keyword evidence="5" id="KW-1185">Reference proteome</keyword>
<dbReference type="Pfam" id="PF13673">
    <property type="entry name" value="Acetyltransf_10"/>
    <property type="match status" value="1"/>
</dbReference>
<dbReference type="PANTHER" id="PTHR43800:SF1">
    <property type="entry name" value="PEPTIDYL-LYSINE N-ACETYLTRANSFERASE YJAB"/>
    <property type="match status" value="1"/>
</dbReference>
<evidence type="ECO:0000259" key="3">
    <source>
        <dbReference type="PROSITE" id="PS51186"/>
    </source>
</evidence>
<evidence type="ECO:0000313" key="5">
    <source>
        <dbReference type="Proteomes" id="UP000184184"/>
    </source>
</evidence>
<dbReference type="InterPro" id="IPR000182">
    <property type="entry name" value="GNAT_dom"/>
</dbReference>
<sequence length="146" mass="16989">MIKRVDPNEEELDQLMEIWLNANLEAHAFVGKEYWLAKEENVRKLLPQAMLYVAFSKQKIVGFIGISDVYIAGLFVEHSFRKQGIGKALLEYVKQLSDQLTVHVYKENEQAVRFYSKNGFRVIQEANEVETGVTEFTMVWNREEEG</sequence>
<reference evidence="4 5" key="1">
    <citation type="submission" date="2016-11" db="EMBL/GenBank/DDBJ databases">
        <authorList>
            <person name="Jaros S."/>
            <person name="Januszkiewicz K."/>
            <person name="Wedrychowicz H."/>
        </authorList>
    </citation>
    <scope>NUCLEOTIDE SEQUENCE [LARGE SCALE GENOMIC DNA]</scope>
    <source>
        <strain evidence="4 5">CGMCC 1.10681</strain>
    </source>
</reference>
<dbReference type="CDD" id="cd04301">
    <property type="entry name" value="NAT_SF"/>
    <property type="match status" value="1"/>
</dbReference>
<protein>
    <recommendedName>
        <fullName evidence="3">N-acetyltransferase domain-containing protein</fullName>
    </recommendedName>
</protein>
<dbReference type="SUPFAM" id="SSF55729">
    <property type="entry name" value="Acyl-CoA N-acyltransferases (Nat)"/>
    <property type="match status" value="1"/>
</dbReference>
<dbReference type="EMBL" id="FRCZ01000007">
    <property type="protein sequence ID" value="SHN30300.1"/>
    <property type="molecule type" value="Genomic_DNA"/>
</dbReference>
<keyword evidence="1" id="KW-0808">Transferase</keyword>
<organism evidence="4 5">
    <name type="scientific">Gracilibacillus kekensis</name>
    <dbReference type="NCBI Taxonomy" id="1027249"/>
    <lineage>
        <taxon>Bacteria</taxon>
        <taxon>Bacillati</taxon>
        <taxon>Bacillota</taxon>
        <taxon>Bacilli</taxon>
        <taxon>Bacillales</taxon>
        <taxon>Bacillaceae</taxon>
        <taxon>Gracilibacillus</taxon>
    </lineage>
</organism>
<evidence type="ECO:0000256" key="1">
    <source>
        <dbReference type="ARBA" id="ARBA00022679"/>
    </source>
</evidence>
<dbReference type="InterPro" id="IPR016181">
    <property type="entry name" value="Acyl_CoA_acyltransferase"/>
</dbReference>
<gene>
    <name evidence="4" type="ORF">SAMN05216179_3162</name>
</gene>
<dbReference type="Gene3D" id="3.40.630.30">
    <property type="match status" value="1"/>
</dbReference>
<name>A0A1M7QGY2_9BACI</name>
<evidence type="ECO:0000256" key="2">
    <source>
        <dbReference type="ARBA" id="ARBA00023315"/>
    </source>
</evidence>
<proteinExistence type="predicted"/>
<dbReference type="STRING" id="1027249.SAMN05216179_3162"/>
<accession>A0A1M7QGY2</accession>
<dbReference type="Proteomes" id="UP000184184">
    <property type="component" value="Unassembled WGS sequence"/>
</dbReference>